<keyword evidence="8" id="KW-1185">Reference proteome</keyword>
<feature type="domain" description="UvrD-like helicase C-terminal" evidence="6">
    <location>
        <begin position="248"/>
        <end position="578"/>
    </location>
</feature>
<evidence type="ECO:0000313" key="7">
    <source>
        <dbReference type="EMBL" id="ACJ75188.1"/>
    </source>
</evidence>
<dbReference type="Gene3D" id="3.40.50.300">
    <property type="entry name" value="P-loop containing nucleotide triphosphate hydrolases"/>
    <property type="match status" value="1"/>
</dbReference>
<dbReference type="eggNOG" id="COG3857">
    <property type="taxonomic scope" value="Bacteria"/>
</dbReference>
<evidence type="ECO:0000313" key="8">
    <source>
        <dbReference type="Proteomes" id="UP000002453"/>
    </source>
</evidence>
<dbReference type="GO" id="GO:0005524">
    <property type="term" value="F:ATP binding"/>
    <property type="evidence" value="ECO:0007669"/>
    <property type="project" value="UniProtKB-KW"/>
</dbReference>
<keyword evidence="4" id="KW-0067">ATP-binding</keyword>
<dbReference type="OrthoDB" id="38522at2"/>
<dbReference type="KEGG" id="taf:THA_718"/>
<dbReference type="RefSeq" id="WP_012579751.1">
    <property type="nucleotide sequence ID" value="NC_011653.1"/>
</dbReference>
<evidence type="ECO:0000259" key="5">
    <source>
        <dbReference type="Pfam" id="PF12705"/>
    </source>
</evidence>
<accession>B7IGH4</accession>
<dbReference type="EMBL" id="CP001185">
    <property type="protein sequence ID" value="ACJ75188.1"/>
    <property type="molecule type" value="Genomic_DNA"/>
</dbReference>
<dbReference type="InterPro" id="IPR038726">
    <property type="entry name" value="PDDEXK_AddAB-type"/>
</dbReference>
<dbReference type="Pfam" id="PF12705">
    <property type="entry name" value="PDDEXK_1"/>
    <property type="match status" value="1"/>
</dbReference>
<dbReference type="Pfam" id="PF13361">
    <property type="entry name" value="UvrD_C"/>
    <property type="match status" value="1"/>
</dbReference>
<evidence type="ECO:0000259" key="6">
    <source>
        <dbReference type="Pfam" id="PF13361"/>
    </source>
</evidence>
<dbReference type="HOGENOM" id="CLU_279483_0_0_0"/>
<dbReference type="AlphaFoldDB" id="B7IGH4"/>
<dbReference type="SUPFAM" id="SSF52540">
    <property type="entry name" value="P-loop containing nucleoside triphosphate hydrolases"/>
    <property type="match status" value="1"/>
</dbReference>
<dbReference type="InterPro" id="IPR014017">
    <property type="entry name" value="DNA_helicase_UvrD-like_C"/>
</dbReference>
<gene>
    <name evidence="7" type="ordered locus">THA_718</name>
</gene>
<keyword evidence="1" id="KW-0547">Nucleotide-binding</keyword>
<dbReference type="GO" id="GO:0004386">
    <property type="term" value="F:helicase activity"/>
    <property type="evidence" value="ECO:0007669"/>
    <property type="project" value="UniProtKB-KW"/>
</dbReference>
<evidence type="ECO:0008006" key="9">
    <source>
        <dbReference type="Google" id="ProtNLM"/>
    </source>
</evidence>
<dbReference type="GO" id="GO:0016787">
    <property type="term" value="F:hydrolase activity"/>
    <property type="evidence" value="ECO:0007669"/>
    <property type="project" value="UniProtKB-KW"/>
</dbReference>
<proteinExistence type="predicted"/>
<protein>
    <recommendedName>
        <fullName evidence="9">PD-(D/E)XK endonuclease-like domain-containing protein</fullName>
    </recommendedName>
</protein>
<sequence>MKKAIVVNIDKGHFDYMANEMLNYYDPFSFLFIGPTGYYVRQISDKFSQKFGKAINRDAFRVINQYVVETLLRNNMDAVFFDRDFFKAFIAQKIEEYENSAIDDDSYREFIKIVSKSKGILEYILDLFEKAWEMRNSTFEKLPPYYMEINELLNVESNVSRLVNELLKDISLTLQKSEIVYDSITSYKWYVENAKFVESKRKTLVVSGFFDITPILRQVLKEMFNHFEDVYFYVWRKIDDRAFSQLDMIYEFLIENGFEIEDWKTEKLNLKEKTEVVGYKNVISEIVNVSGKVKKLILSGVNPSDIAIVAPNIQIAKQIAEKLDEMKVPFNLSMNVKLSESKVVKMILQPFKTKYFGYDLENIFATLETPFVDTLGLTMDEIESLFKEFSIEEGDFSKSIIEKINERIKELENVEDEDVMQQVEEKKEEYLKFSKVLENLFGLFEEIDKNINGDFLVFLKKFIKEKFLDKFEVFNNEEYISIIQEEISALYKFSEVIDNLLQYNMGKTSWRNMFKILTSIVNAENYRLSPRKENAVDIVDVQIARFVEKEYKFFVSAVDGVYPSFNVNPLILQTLSEPNKLKSFNEEVERRNFVLSLIFSSHNYISYPKATLSGDPVVPSIYAAEFGEIKEESDERYILIDPEMIFSEEDKRIYEAYFGENKLILNEKFKSDAEIKRLSHSRISDYVSCPLYYYFKHVAGIRYYSQDKSNLYKGILYHRVLKNYFEKEISFNKEKIKNYVEEAYDEIYKEEFDRYKIPREINIEEFTQKLEEFIEGLFSESYLKIGRKILEIKAIKSLEEVYKTHSLFNRTVEFEARIDRIDELKENYTNFVGKKSSEVSDNMEKIDKKAYAIVDYKTKVIDYKLIEQLLLYDYVIRENKGSYISLGEADFDTYLVFLGIDDKKSYFLKREDNSLYIKRKGKAAGFDKVDYSFFKEWVESILDKILSGEFKPIFVERELEPFLNYLVKNNFEVNTSKEKTCTGYYKCEYSEACGGFEVYKDIKLAK</sequence>
<dbReference type="InterPro" id="IPR027417">
    <property type="entry name" value="P-loop_NTPase"/>
</dbReference>
<dbReference type="Gene3D" id="1.10.486.10">
    <property type="entry name" value="PCRA, domain 4"/>
    <property type="match status" value="1"/>
</dbReference>
<evidence type="ECO:0000256" key="1">
    <source>
        <dbReference type="ARBA" id="ARBA00022741"/>
    </source>
</evidence>
<keyword evidence="3" id="KW-0347">Helicase</keyword>
<keyword evidence="2" id="KW-0378">Hydrolase</keyword>
<organism evidence="7 8">
    <name type="scientific">Thermosipho africanus (strain TCF52B)</name>
    <dbReference type="NCBI Taxonomy" id="484019"/>
    <lineage>
        <taxon>Bacteria</taxon>
        <taxon>Thermotogati</taxon>
        <taxon>Thermotogota</taxon>
        <taxon>Thermotogae</taxon>
        <taxon>Thermotogales</taxon>
        <taxon>Fervidobacteriaceae</taxon>
        <taxon>Thermosipho</taxon>
    </lineage>
</organism>
<name>B7IGH4_THEAB</name>
<reference evidence="7 8" key="1">
    <citation type="journal article" date="2009" name="J. Bacteriol.">
        <title>The genome of Thermosipho africanus TCF52B: lateral genetic connections to the Firmicutes and Archaea.</title>
        <authorList>
            <person name="Nesboe C.L."/>
            <person name="Bapteste E."/>
            <person name="Curtis B."/>
            <person name="Dahle H."/>
            <person name="Lopez P."/>
            <person name="Macleod D."/>
            <person name="Dlutek M."/>
            <person name="Bowman S."/>
            <person name="Zhaxybayeva O."/>
            <person name="Birkeland N.-K."/>
            <person name="Doolittle W.F."/>
        </authorList>
    </citation>
    <scope>NUCLEOTIDE SEQUENCE [LARGE SCALE GENOMIC DNA]</scope>
    <source>
        <strain evidence="7 8">TCF52B</strain>
    </source>
</reference>
<evidence type="ECO:0000256" key="3">
    <source>
        <dbReference type="ARBA" id="ARBA00022806"/>
    </source>
</evidence>
<feature type="domain" description="PD-(D/E)XK endonuclease-like" evidence="5">
    <location>
        <begin position="677"/>
        <end position="953"/>
    </location>
</feature>
<dbReference type="Proteomes" id="UP000002453">
    <property type="component" value="Chromosome"/>
</dbReference>
<evidence type="ECO:0000256" key="2">
    <source>
        <dbReference type="ARBA" id="ARBA00022801"/>
    </source>
</evidence>
<dbReference type="STRING" id="484019.THA_718"/>
<evidence type="ECO:0000256" key="4">
    <source>
        <dbReference type="ARBA" id="ARBA00022840"/>
    </source>
</evidence>